<dbReference type="AlphaFoldDB" id="G4NAL2"/>
<dbReference type="KEGG" id="mgr:MGG_08469"/>
<sequence>MVRAKILAIATILALSPGGALAGPPGSVDPRGPERPVSPGTLAEDADSPARPCKVTISMAVSPGGYFRQIYGEGLTTRGGRVAIENFKCTVDETCNNPSCPDVPPTWQVTSYDVEKKLEGLGEQGGESVWGVGKKHEL</sequence>
<dbReference type="VEuPathDB" id="FungiDB:MGG_08469"/>
<proteinExistence type="predicted"/>
<dbReference type="RefSeq" id="XP_003715974.1">
    <property type="nucleotide sequence ID" value="XM_003715926.1"/>
</dbReference>
<evidence type="ECO:0000313" key="4">
    <source>
        <dbReference type="Proteomes" id="UP000009058"/>
    </source>
</evidence>
<reference evidence="3 4" key="1">
    <citation type="journal article" date="2005" name="Nature">
        <title>The genome sequence of the rice blast fungus Magnaporthe grisea.</title>
        <authorList>
            <person name="Dean R.A."/>
            <person name="Talbot N.J."/>
            <person name="Ebbole D.J."/>
            <person name="Farman M.L."/>
            <person name="Mitchell T.K."/>
            <person name="Orbach M.J."/>
            <person name="Thon M."/>
            <person name="Kulkarni R."/>
            <person name="Xu J.R."/>
            <person name="Pan H."/>
            <person name="Read N.D."/>
            <person name="Lee Y.H."/>
            <person name="Carbone I."/>
            <person name="Brown D."/>
            <person name="Oh Y.Y."/>
            <person name="Donofrio N."/>
            <person name="Jeong J.S."/>
            <person name="Soanes D.M."/>
            <person name="Djonovic S."/>
            <person name="Kolomiets E."/>
            <person name="Rehmeyer C."/>
            <person name="Li W."/>
            <person name="Harding M."/>
            <person name="Kim S."/>
            <person name="Lebrun M.H."/>
            <person name="Bohnert H."/>
            <person name="Coughlan S."/>
            <person name="Butler J."/>
            <person name="Calvo S."/>
            <person name="Ma L.J."/>
            <person name="Nicol R."/>
            <person name="Purcell S."/>
            <person name="Nusbaum C."/>
            <person name="Galagan J.E."/>
            <person name="Birren B.W."/>
        </authorList>
    </citation>
    <scope>NUCLEOTIDE SEQUENCE [LARGE SCALE GENOMIC DNA]</scope>
    <source>
        <strain evidence="4">70-15 / ATCC MYA-4617 / FGSC 8958</strain>
    </source>
</reference>
<protein>
    <submittedName>
        <fullName evidence="3">Uncharacterized protein</fullName>
    </submittedName>
</protein>
<accession>G4NAL2</accession>
<dbReference type="Proteomes" id="UP000009058">
    <property type="component" value="Chromosome 4"/>
</dbReference>
<keyword evidence="2" id="KW-0732">Signal</keyword>
<feature type="chain" id="PRO_5003465981" evidence="2">
    <location>
        <begin position="23"/>
        <end position="138"/>
    </location>
</feature>
<dbReference type="GeneID" id="2678820"/>
<evidence type="ECO:0000313" key="3">
    <source>
        <dbReference type="EMBL" id="EHA49655.1"/>
    </source>
</evidence>
<organism evidence="3 4">
    <name type="scientific">Pyricularia oryzae (strain 70-15 / ATCC MYA-4617 / FGSC 8958)</name>
    <name type="common">Rice blast fungus</name>
    <name type="synonym">Magnaporthe oryzae</name>
    <dbReference type="NCBI Taxonomy" id="242507"/>
    <lineage>
        <taxon>Eukaryota</taxon>
        <taxon>Fungi</taxon>
        <taxon>Dikarya</taxon>
        <taxon>Ascomycota</taxon>
        <taxon>Pezizomycotina</taxon>
        <taxon>Sordariomycetes</taxon>
        <taxon>Sordariomycetidae</taxon>
        <taxon>Magnaporthales</taxon>
        <taxon>Pyriculariaceae</taxon>
        <taxon>Pyricularia</taxon>
    </lineage>
</organism>
<dbReference type="HOGENOM" id="CLU_1855661_0_0_1"/>
<dbReference type="EMBL" id="CM001234">
    <property type="protein sequence ID" value="EHA49655.1"/>
    <property type="molecule type" value="Genomic_DNA"/>
</dbReference>
<dbReference type="InParanoid" id="G4NAL2"/>
<name>G4NAL2_PYRO7</name>
<keyword evidence="4" id="KW-1185">Reference proteome</keyword>
<feature type="region of interest" description="Disordered" evidence="1">
    <location>
        <begin position="20"/>
        <end position="49"/>
    </location>
</feature>
<evidence type="ECO:0000256" key="2">
    <source>
        <dbReference type="SAM" id="SignalP"/>
    </source>
</evidence>
<feature type="signal peptide" evidence="2">
    <location>
        <begin position="1"/>
        <end position="22"/>
    </location>
</feature>
<dbReference type="OrthoDB" id="10402390at2759"/>
<reference key="2">
    <citation type="submission" date="2011-05" db="EMBL/GenBank/DDBJ databases">
        <title>The Genome Sequence of Magnaporthe oryzae 70-15.</title>
        <authorList>
            <consortium name="The Broad Institute Genome Sequencing Platform"/>
            <person name="Ma L.-J."/>
            <person name="Dead R."/>
            <person name="Young S.K."/>
            <person name="Zeng Q."/>
            <person name="Gargeya S."/>
            <person name="Fitzgerald M."/>
            <person name="Haas B."/>
            <person name="Abouelleil A."/>
            <person name="Alvarado L."/>
            <person name="Arachchi H.M."/>
            <person name="Berlin A."/>
            <person name="Brown A."/>
            <person name="Chapman S.B."/>
            <person name="Chen Z."/>
            <person name="Dunbar C."/>
            <person name="Freedman E."/>
            <person name="Gearin G."/>
            <person name="Gellesch M."/>
            <person name="Goldberg J."/>
            <person name="Griggs A."/>
            <person name="Gujja S."/>
            <person name="Heiman D."/>
            <person name="Howarth C."/>
            <person name="Larson L."/>
            <person name="Lui A."/>
            <person name="MacDonald P.J.P."/>
            <person name="Mehta T."/>
            <person name="Montmayeur A."/>
            <person name="Murphy C."/>
            <person name="Neiman D."/>
            <person name="Pearson M."/>
            <person name="Priest M."/>
            <person name="Roberts A."/>
            <person name="Saif S."/>
            <person name="Shea T."/>
            <person name="Shenoy N."/>
            <person name="Sisk P."/>
            <person name="Stolte C."/>
            <person name="Sykes S."/>
            <person name="Yandava C."/>
            <person name="Wortman J."/>
            <person name="Nusbaum C."/>
            <person name="Birren B."/>
        </authorList>
    </citation>
    <scope>NUCLEOTIDE SEQUENCE</scope>
    <source>
        <strain>70-15</strain>
    </source>
</reference>
<evidence type="ECO:0000256" key="1">
    <source>
        <dbReference type="SAM" id="MobiDB-lite"/>
    </source>
</evidence>
<gene>
    <name evidence="3" type="ORF">MGG_08469</name>
</gene>